<reference evidence="4" key="3">
    <citation type="submission" date="2025-08" db="UniProtKB">
        <authorList>
            <consortium name="Ensembl"/>
        </authorList>
    </citation>
    <scope>IDENTIFICATION</scope>
</reference>
<dbReference type="EMBL" id="EAAA01001019">
    <property type="status" value="NOT_ANNOTATED_CDS"/>
    <property type="molecule type" value="Genomic_DNA"/>
</dbReference>
<keyword evidence="2" id="KW-0268">Exocytosis</keyword>
<dbReference type="InterPro" id="IPR036322">
    <property type="entry name" value="WD40_repeat_dom_sf"/>
</dbReference>
<dbReference type="InParanoid" id="H2XXT9"/>
<organism evidence="4 5">
    <name type="scientific">Ciona intestinalis</name>
    <name type="common">Transparent sea squirt</name>
    <name type="synonym">Ascidia intestinalis</name>
    <dbReference type="NCBI Taxonomy" id="7719"/>
    <lineage>
        <taxon>Eukaryota</taxon>
        <taxon>Metazoa</taxon>
        <taxon>Chordata</taxon>
        <taxon>Tunicata</taxon>
        <taxon>Ascidiacea</taxon>
        <taxon>Phlebobranchia</taxon>
        <taxon>Cionidae</taxon>
        <taxon>Ciona</taxon>
    </lineage>
</organism>
<reference evidence="4" key="2">
    <citation type="journal article" date="2008" name="Genome Biol.">
        <title>Improved genome assembly and evidence-based global gene model set for the chordate Ciona intestinalis: new insight into intron and operon populations.</title>
        <authorList>
            <person name="Satou Y."/>
            <person name="Mineta K."/>
            <person name="Ogasawara M."/>
            <person name="Sasakura Y."/>
            <person name="Shoguchi E."/>
            <person name="Ueno K."/>
            <person name="Yamada L."/>
            <person name="Matsumoto J."/>
            <person name="Wasserscheid J."/>
            <person name="Dewar K."/>
            <person name="Wiley G.B."/>
            <person name="Macmil S.L."/>
            <person name="Roe B.A."/>
            <person name="Zeller R.W."/>
            <person name="Hastings K.E."/>
            <person name="Lemaire P."/>
            <person name="Lindquist E."/>
            <person name="Endo T."/>
            <person name="Hotta K."/>
            <person name="Inaba K."/>
        </authorList>
    </citation>
    <scope>NUCLEOTIDE SEQUENCE [LARGE SCALE GENOMIC DNA]</scope>
    <source>
        <strain evidence="4">wild type</strain>
    </source>
</reference>
<dbReference type="Ensembl" id="ENSCINT00000032674.1">
    <property type="protein sequence ID" value="ENSCINP00000034473.1"/>
    <property type="gene ID" value="ENSCING00000022416.1"/>
</dbReference>
<protein>
    <recommendedName>
        <fullName evidence="6">Anaphase-promoting complex subunit 4 WD40 domain-containing protein</fullName>
    </recommendedName>
</protein>
<evidence type="ECO:0000313" key="5">
    <source>
        <dbReference type="Proteomes" id="UP000008144"/>
    </source>
</evidence>
<dbReference type="SMART" id="SM00320">
    <property type="entry name" value="WD40"/>
    <property type="match status" value="5"/>
</dbReference>
<reference evidence="5" key="1">
    <citation type="journal article" date="2002" name="Science">
        <title>The draft genome of Ciona intestinalis: insights into chordate and vertebrate origins.</title>
        <authorList>
            <person name="Dehal P."/>
            <person name="Satou Y."/>
            <person name="Campbell R.K."/>
            <person name="Chapman J."/>
            <person name="Degnan B."/>
            <person name="De Tomaso A."/>
            <person name="Davidson B."/>
            <person name="Di Gregorio A."/>
            <person name="Gelpke M."/>
            <person name="Goodstein D.M."/>
            <person name="Harafuji N."/>
            <person name="Hastings K.E."/>
            <person name="Ho I."/>
            <person name="Hotta K."/>
            <person name="Huang W."/>
            <person name="Kawashima T."/>
            <person name="Lemaire P."/>
            <person name="Martinez D."/>
            <person name="Meinertzhagen I.A."/>
            <person name="Necula S."/>
            <person name="Nonaka M."/>
            <person name="Putnam N."/>
            <person name="Rash S."/>
            <person name="Saiga H."/>
            <person name="Satake M."/>
            <person name="Terry A."/>
            <person name="Yamada L."/>
            <person name="Wang H.G."/>
            <person name="Awazu S."/>
            <person name="Azumi K."/>
            <person name="Boore J."/>
            <person name="Branno M."/>
            <person name="Chin-Bow S."/>
            <person name="DeSantis R."/>
            <person name="Doyle S."/>
            <person name="Francino P."/>
            <person name="Keys D.N."/>
            <person name="Haga S."/>
            <person name="Hayashi H."/>
            <person name="Hino K."/>
            <person name="Imai K.S."/>
            <person name="Inaba K."/>
            <person name="Kano S."/>
            <person name="Kobayashi K."/>
            <person name="Kobayashi M."/>
            <person name="Lee B.I."/>
            <person name="Makabe K.W."/>
            <person name="Manohar C."/>
            <person name="Matassi G."/>
            <person name="Medina M."/>
            <person name="Mochizuki Y."/>
            <person name="Mount S."/>
            <person name="Morishita T."/>
            <person name="Miura S."/>
            <person name="Nakayama A."/>
            <person name="Nishizaka S."/>
            <person name="Nomoto H."/>
            <person name="Ohta F."/>
            <person name="Oishi K."/>
            <person name="Rigoutsos I."/>
            <person name="Sano M."/>
            <person name="Sasaki A."/>
            <person name="Sasakura Y."/>
            <person name="Shoguchi E."/>
            <person name="Shin-i T."/>
            <person name="Spagnuolo A."/>
            <person name="Stainier D."/>
            <person name="Suzuki M.M."/>
            <person name="Tassy O."/>
            <person name="Takatori N."/>
            <person name="Tokuoka M."/>
            <person name="Yagi K."/>
            <person name="Yoshizaki F."/>
            <person name="Wada S."/>
            <person name="Zhang C."/>
            <person name="Hyatt P.D."/>
            <person name="Larimer F."/>
            <person name="Detter C."/>
            <person name="Doggett N."/>
            <person name="Glavina T."/>
            <person name="Hawkins T."/>
            <person name="Richardson P."/>
            <person name="Lucas S."/>
            <person name="Kohara Y."/>
            <person name="Levine M."/>
            <person name="Satoh N."/>
            <person name="Rokhsar D.S."/>
        </authorList>
    </citation>
    <scope>NUCLEOTIDE SEQUENCE [LARGE SCALE GENOMIC DNA]</scope>
</reference>
<dbReference type="HOGENOM" id="CLU_046862_0_0_1"/>
<dbReference type="InterPro" id="IPR001680">
    <property type="entry name" value="WD40_rpt"/>
</dbReference>
<dbReference type="GO" id="GO:0006887">
    <property type="term" value="P:exocytosis"/>
    <property type="evidence" value="ECO:0007669"/>
    <property type="project" value="UniProtKB-KW"/>
</dbReference>
<evidence type="ECO:0000256" key="2">
    <source>
        <dbReference type="ARBA" id="ARBA00022483"/>
    </source>
</evidence>
<dbReference type="PANTHER" id="PTHR10241">
    <property type="entry name" value="LETHAL 2 GIANT LARVAE PROTEIN"/>
    <property type="match status" value="1"/>
</dbReference>
<reference evidence="4" key="4">
    <citation type="submission" date="2025-09" db="UniProtKB">
        <authorList>
            <consortium name="Ensembl"/>
        </authorList>
    </citation>
    <scope>IDENTIFICATION</scope>
</reference>
<comment type="similarity">
    <text evidence="1">Belongs to the WD repeat L(2)GL family.</text>
</comment>
<dbReference type="FunFam" id="2.130.10.10:FF:000521">
    <property type="entry name" value="syntaxin-binding protein 5-like isoform X1"/>
    <property type="match status" value="1"/>
</dbReference>
<dbReference type="InterPro" id="IPR015943">
    <property type="entry name" value="WD40/YVTN_repeat-like_dom_sf"/>
</dbReference>
<keyword evidence="5" id="KW-1185">Reference proteome</keyword>
<evidence type="ECO:0000313" key="4">
    <source>
        <dbReference type="Ensembl" id="ENSCINP00000034473.1"/>
    </source>
</evidence>
<proteinExistence type="inferred from homology"/>
<evidence type="ECO:0000256" key="1">
    <source>
        <dbReference type="ARBA" id="ARBA00008070"/>
    </source>
</evidence>
<feature type="compositionally biased region" description="Low complexity" evidence="3">
    <location>
        <begin position="15"/>
        <end position="28"/>
    </location>
</feature>
<accession>H2XXT9</accession>
<dbReference type="STRING" id="7719.ENSCINP00000034473"/>
<dbReference type="AlphaFoldDB" id="H2XXT9"/>
<sequence>MPRVIFKRVLEALSGNTSSSSSGGNSSNHVEPNFSSDLSTDQFQPYKIARHGFPYRPTALAYDPVQKLLAIGTYTGTIRILGQSGVDRYIAHETDKPVIKLIFLNNQGALVSVCADDTIHLWNLRQTQPAILHSLKFNRERITCTYIPHGSKWLYIGTDKGNVHLCHVESFTLSGYSISWNKAIELSQKSHPGQVIEIAENPCNESRIIIVFQCGTFVLWDLKQKEALQRYYCNNTIHHVCWHHEGKQFMCSHNDGIISLWSVSNKDKPISFQRPH</sequence>
<evidence type="ECO:0008006" key="6">
    <source>
        <dbReference type="Google" id="ProtNLM"/>
    </source>
</evidence>
<dbReference type="Proteomes" id="UP000008144">
    <property type="component" value="Chromosome 12"/>
</dbReference>
<dbReference type="Gene3D" id="2.130.10.10">
    <property type="entry name" value="YVTN repeat-like/Quinoprotein amine dehydrogenase"/>
    <property type="match status" value="2"/>
</dbReference>
<dbReference type="OMA" id="PCHENIS"/>
<feature type="region of interest" description="Disordered" evidence="3">
    <location>
        <begin position="15"/>
        <end position="34"/>
    </location>
</feature>
<dbReference type="GeneTree" id="ENSGT00950000182906"/>
<name>H2XXT9_CIOIN</name>
<dbReference type="SUPFAM" id="SSF50978">
    <property type="entry name" value="WD40 repeat-like"/>
    <property type="match status" value="1"/>
</dbReference>
<evidence type="ECO:0000256" key="3">
    <source>
        <dbReference type="SAM" id="MobiDB-lite"/>
    </source>
</evidence>
<dbReference type="Pfam" id="PF00400">
    <property type="entry name" value="WD40"/>
    <property type="match status" value="1"/>
</dbReference>
<dbReference type="PANTHER" id="PTHR10241:SF25">
    <property type="entry name" value="TOMOSYN, ISOFORM C"/>
    <property type="match status" value="1"/>
</dbReference>